<feature type="compositionally biased region" description="Polar residues" evidence="2">
    <location>
        <begin position="498"/>
        <end position="513"/>
    </location>
</feature>
<keyword evidence="5" id="KW-1185">Reference proteome</keyword>
<dbReference type="PROSITE" id="PS00107">
    <property type="entry name" value="PROTEIN_KINASE_ATP"/>
    <property type="match status" value="1"/>
</dbReference>
<evidence type="ECO:0000313" key="5">
    <source>
        <dbReference type="Proteomes" id="UP000054408"/>
    </source>
</evidence>
<dbReference type="STRING" id="461836.A0A0L0D7E5"/>
<dbReference type="OrthoDB" id="4062651at2759"/>
<feature type="region of interest" description="Disordered" evidence="2">
    <location>
        <begin position="498"/>
        <end position="526"/>
    </location>
</feature>
<dbReference type="RefSeq" id="XP_013758679.1">
    <property type="nucleotide sequence ID" value="XM_013903225.1"/>
</dbReference>
<dbReference type="InterPro" id="IPR059177">
    <property type="entry name" value="GH29D-like_dom"/>
</dbReference>
<feature type="domain" description="Protein kinase" evidence="3">
    <location>
        <begin position="931"/>
        <end position="1196"/>
    </location>
</feature>
<keyword evidence="4" id="KW-0808">Transferase</keyword>
<dbReference type="Pfam" id="PF07714">
    <property type="entry name" value="PK_Tyr_Ser-Thr"/>
    <property type="match status" value="1"/>
</dbReference>
<dbReference type="GO" id="GO:0005524">
    <property type="term" value="F:ATP binding"/>
    <property type="evidence" value="ECO:0007669"/>
    <property type="project" value="UniProtKB-UniRule"/>
</dbReference>
<protein>
    <submittedName>
        <fullName evidence="4">Mitogen-activated protein kinase</fullName>
    </submittedName>
</protein>
<accession>A0A0L0D7E5</accession>
<evidence type="ECO:0000259" key="3">
    <source>
        <dbReference type="PROSITE" id="PS50011"/>
    </source>
</evidence>
<dbReference type="InterPro" id="IPR017441">
    <property type="entry name" value="Protein_kinase_ATP_BS"/>
</dbReference>
<evidence type="ECO:0000256" key="2">
    <source>
        <dbReference type="SAM" id="MobiDB-lite"/>
    </source>
</evidence>
<dbReference type="Pfam" id="PF13290">
    <property type="entry name" value="CHB_HEX_C_1"/>
    <property type="match status" value="1"/>
</dbReference>
<dbReference type="GO" id="GO:0004674">
    <property type="term" value="F:protein serine/threonine kinase activity"/>
    <property type="evidence" value="ECO:0007669"/>
    <property type="project" value="TreeGrafter"/>
</dbReference>
<keyword evidence="4" id="KW-0418">Kinase</keyword>
<dbReference type="EMBL" id="GL349450">
    <property type="protein sequence ID" value="KNC48105.1"/>
    <property type="molecule type" value="Genomic_DNA"/>
</dbReference>
<name>A0A0L0D7E5_THETB</name>
<dbReference type="Pfam" id="PF00069">
    <property type="entry name" value="Pkinase"/>
    <property type="match status" value="1"/>
</dbReference>
<dbReference type="InterPro" id="IPR051681">
    <property type="entry name" value="Ser/Thr_Kinases-Pseudokinases"/>
</dbReference>
<keyword evidence="1" id="KW-0547">Nucleotide-binding</keyword>
<keyword evidence="1" id="KW-0067">ATP-binding</keyword>
<reference evidence="4 5" key="1">
    <citation type="submission" date="2010-05" db="EMBL/GenBank/DDBJ databases">
        <title>The Genome Sequence of Thecamonas trahens ATCC 50062.</title>
        <authorList>
            <consortium name="The Broad Institute Genome Sequencing Platform"/>
            <person name="Russ C."/>
            <person name="Cuomo C."/>
            <person name="Shea T."/>
            <person name="Young S.K."/>
            <person name="Zeng Q."/>
            <person name="Koehrsen M."/>
            <person name="Haas B."/>
            <person name="Borodovsky M."/>
            <person name="Guigo R."/>
            <person name="Alvarado L."/>
            <person name="Berlin A."/>
            <person name="Bochicchio J."/>
            <person name="Borenstein D."/>
            <person name="Chapman S."/>
            <person name="Chen Z."/>
            <person name="Freedman E."/>
            <person name="Gellesch M."/>
            <person name="Goldberg J."/>
            <person name="Griggs A."/>
            <person name="Gujja S."/>
            <person name="Heilman E."/>
            <person name="Heiman D."/>
            <person name="Hepburn T."/>
            <person name="Howarth C."/>
            <person name="Jen D."/>
            <person name="Larson L."/>
            <person name="Mehta T."/>
            <person name="Park D."/>
            <person name="Pearson M."/>
            <person name="Roberts A."/>
            <person name="Saif S."/>
            <person name="Shenoy N."/>
            <person name="Sisk P."/>
            <person name="Stolte C."/>
            <person name="Sykes S."/>
            <person name="Thomson T."/>
            <person name="Walk T."/>
            <person name="White J."/>
            <person name="Yandava C."/>
            <person name="Burger G."/>
            <person name="Gray M.W."/>
            <person name="Holland P.W.H."/>
            <person name="King N."/>
            <person name="Lang F.B.F."/>
            <person name="Roger A.J."/>
            <person name="Ruiz-Trillo I."/>
            <person name="Lander E."/>
            <person name="Nusbaum C."/>
        </authorList>
    </citation>
    <scope>NUCLEOTIDE SEQUENCE [LARGE SCALE GENOMIC DNA]</scope>
    <source>
        <strain evidence="4 5">ATCC 50062</strain>
    </source>
</reference>
<dbReference type="InterPro" id="IPR001245">
    <property type="entry name" value="Ser-Thr/Tyr_kinase_cat_dom"/>
</dbReference>
<gene>
    <name evidence="4" type="ORF">AMSG_04334</name>
</gene>
<dbReference type="Gene3D" id="1.10.510.10">
    <property type="entry name" value="Transferase(Phosphotransferase) domain 1"/>
    <property type="match status" value="3"/>
</dbReference>
<feature type="binding site" evidence="1">
    <location>
        <position position="356"/>
    </location>
    <ligand>
        <name>ATP</name>
        <dbReference type="ChEBI" id="CHEBI:30616"/>
    </ligand>
</feature>
<evidence type="ECO:0000313" key="4">
    <source>
        <dbReference type="EMBL" id="KNC48105.1"/>
    </source>
</evidence>
<dbReference type="eggNOG" id="KOG0589">
    <property type="taxonomic scope" value="Eukaryota"/>
</dbReference>
<dbReference type="GeneID" id="25563883"/>
<proteinExistence type="predicted"/>
<sequence>MVSCLGFPSRLPSSLFDMLAIRTHGDAFFRNLTAGAISLTDPRVVAIVDDIASLADVHHYSAAATELQLSPADLSSYRSLALGHSLMVCAVLASIFALCAPKASIAGPTALDLARFAADPATLAALLDANPDRIPLTSSLATHLTSANLQSLAAIVSSASALLQHSAVFIGSTSLTTAWNAFHSNMFLAQASLSSPLVRTEALADLEALRLESVLAQVAPPRITHDSGSYHTRISVGIYSPTANAVIHYTLDGSLPSHTSPRLASPLLHIDRDGNVALRAIAIAPGSLRRLPSLQAATSSSSVVLAAEEANSCGPNLVDDNICLRPSDVECLHLVGSGSFGAVYTGSWSGTSVAIKHLRLAPAAASSPGIVDAIIQEVGTLAAITAPNVVHILGALQTPLAIVSEFAERGSLAAILTSNHTILDASIIFKWANDITAGLAALHAAGVVHGSLNPRNVLLDSNWVAKLADYGLAPAKGDLSLVAASHAFVTSTRKLPPATTDQLANTCHSSRSNPGGPPLHRSSRSGQSSVFASHDLLDSSITSAALGDSTLVSIPEYPVGDVSDLYYAAPEVIANGRAAVSKASDLFALAITLWELTSRRRVYADQNPLAVAVEVARGARPPLEDIPPTFALLGNVTSGLWAQSPDERLPLTDALSLMADLFDPEVVIFPSEPQAPFGSILAVKVIFPQALSLLAANPGLCHSALVESLTMVVDTVEAAAGCVLASHPTSVLFSLHNPSDVHPIALALHARSPTVGPPVLLAVRGVIETTRSSHGEYKLGGAVIDDLLNLESRVVAAPASLPSEGCLALVADRLADELKRAHAASGTAISLISPPPALASLHPPILRIELPAVVAPSLNINSTGSSMSKTSTTLETPRTLLSERVLSSGKPRSSFGSSGLNDTTLLSHELVTTSTLAAVAFLSGAATEKLIRGASRPVRGSYANLRRTRWQTQSVVVKHLVTQSFSNQELLAIAADVASATIAGSASKCLSPPLALCIEPPNVAIIFPRLRYCTLRTMAVHPDVVRARYPSLLVPSLDIVCALGTALIDAIEALHMATGAAHGALTPSNVSIVLSSSGFPTRVILSDFGLAAIRRLVGPKCILPSASYASPEVLSGKTIAKQADTFTFGSMLYQIACGQPAFTGNNETVTAARVIAGDHAPIPSMIPEPLARLIIDCWAPIPERRPTPLVIRHTLSNVCAQALSTDWLLFTTTVYNLGGWFAPGSSPWLQLVVLSAIMSDDSDAGAAVLGEDGVGLLLGDVGLCSVYPALEERDPPADAGGSGGLVVASLPSSTPVGVIEWLAAEAANSCATESYDVLVLRNLFVLPSYTNHAVPASLVAAAIDAYAAQAASGNAEAAPAGLLPAAVAVVPDVAGQRASRIARLASRIPLLRQVSVRQTKIHVYALPHDLAAAAWQLIASHRAEPLDSQLLAVFPPPRTEILRDATDAPVEVVHLAWHASHVPADGSAVAEPVDDAIHLLALPAGDSLETQLLDDFPQARTTVSLAIGLSIGLDDSDFTWYSSALMF</sequence>
<dbReference type="Proteomes" id="UP000054408">
    <property type="component" value="Unassembled WGS sequence"/>
</dbReference>
<feature type="domain" description="Protein kinase" evidence="3">
    <location>
        <begin position="329"/>
        <end position="662"/>
    </location>
</feature>
<dbReference type="InterPro" id="IPR011009">
    <property type="entry name" value="Kinase-like_dom_sf"/>
</dbReference>
<evidence type="ECO:0000256" key="1">
    <source>
        <dbReference type="PROSITE-ProRule" id="PRU10141"/>
    </source>
</evidence>
<organism evidence="4 5">
    <name type="scientific">Thecamonas trahens ATCC 50062</name>
    <dbReference type="NCBI Taxonomy" id="461836"/>
    <lineage>
        <taxon>Eukaryota</taxon>
        <taxon>Apusozoa</taxon>
        <taxon>Apusomonadida</taxon>
        <taxon>Apusomonadidae</taxon>
        <taxon>Thecamonas</taxon>
    </lineage>
</organism>
<dbReference type="PANTHER" id="PTHR44329">
    <property type="entry name" value="SERINE/THREONINE-PROTEIN KINASE TNNI3K-RELATED"/>
    <property type="match status" value="1"/>
</dbReference>
<dbReference type="SUPFAM" id="SSF56112">
    <property type="entry name" value="Protein kinase-like (PK-like)"/>
    <property type="match status" value="2"/>
</dbReference>
<dbReference type="PROSITE" id="PS50011">
    <property type="entry name" value="PROTEIN_KINASE_DOM"/>
    <property type="match status" value="2"/>
</dbReference>
<dbReference type="InterPro" id="IPR000719">
    <property type="entry name" value="Prot_kinase_dom"/>
</dbReference>
<dbReference type="eggNOG" id="KOG0192">
    <property type="taxonomic scope" value="Eukaryota"/>
</dbReference>